<organism evidence="2 3">
    <name type="scientific">Nelumbo nucifera</name>
    <name type="common">Sacred lotus</name>
    <dbReference type="NCBI Taxonomy" id="4432"/>
    <lineage>
        <taxon>Eukaryota</taxon>
        <taxon>Viridiplantae</taxon>
        <taxon>Streptophyta</taxon>
        <taxon>Embryophyta</taxon>
        <taxon>Tracheophyta</taxon>
        <taxon>Spermatophyta</taxon>
        <taxon>Magnoliopsida</taxon>
        <taxon>Proteales</taxon>
        <taxon>Nelumbonaceae</taxon>
        <taxon>Nelumbo</taxon>
    </lineage>
</organism>
<protein>
    <submittedName>
        <fullName evidence="2">Uncharacterized protein</fullName>
    </submittedName>
</protein>
<dbReference type="Proteomes" id="UP000607653">
    <property type="component" value="Unassembled WGS sequence"/>
</dbReference>
<evidence type="ECO:0000313" key="1">
    <source>
        <dbReference type="EMBL" id="DAD20932.1"/>
    </source>
</evidence>
<sequence length="58" mass="6695">MKESEKGFRVAYLYSGRLTETTTADSSSAIPSCSQRSFFNSESNRVVLREREREEIEE</sequence>
<name>A0A822XML0_NELNU</name>
<dbReference type="AlphaFoldDB" id="A0A822XML0"/>
<evidence type="ECO:0000313" key="3">
    <source>
        <dbReference type="Proteomes" id="UP000607653"/>
    </source>
</evidence>
<gene>
    <name evidence="1" type="ORF">HUJ06_022395</name>
    <name evidence="2" type="ORF">HUJ06_022396</name>
</gene>
<keyword evidence="3" id="KW-1185">Reference proteome</keyword>
<proteinExistence type="predicted"/>
<dbReference type="EMBL" id="DUZY01000001">
    <property type="protein sequence ID" value="DAD20933.1"/>
    <property type="molecule type" value="Genomic_DNA"/>
</dbReference>
<comment type="caution">
    <text evidence="2">The sequence shown here is derived from an EMBL/GenBank/DDBJ whole genome shotgun (WGS) entry which is preliminary data.</text>
</comment>
<dbReference type="EMBL" id="DUZY01000001">
    <property type="protein sequence ID" value="DAD20932.1"/>
    <property type="molecule type" value="Genomic_DNA"/>
</dbReference>
<accession>A0A822XML0</accession>
<reference evidence="2 3" key="1">
    <citation type="journal article" date="2020" name="Mol. Biol. Evol.">
        <title>Distinct Expression and Methylation Patterns for Genes with Different Fates following a Single Whole-Genome Duplication in Flowering Plants.</title>
        <authorList>
            <person name="Shi T."/>
            <person name="Rahmani R.S."/>
            <person name="Gugger P.F."/>
            <person name="Wang M."/>
            <person name="Li H."/>
            <person name="Zhang Y."/>
            <person name="Li Z."/>
            <person name="Wang Q."/>
            <person name="Van de Peer Y."/>
            <person name="Marchal K."/>
            <person name="Chen J."/>
        </authorList>
    </citation>
    <scope>NUCLEOTIDE SEQUENCE [LARGE SCALE GENOMIC DNA]</scope>
    <source>
        <tissue evidence="2">Leaf</tissue>
    </source>
</reference>
<evidence type="ECO:0000313" key="2">
    <source>
        <dbReference type="EMBL" id="DAD20933.1"/>
    </source>
</evidence>